<name>A0A8C3XKU8_CHESE</name>
<reference evidence="1" key="2">
    <citation type="submission" date="2025-09" db="UniProtKB">
        <authorList>
            <consortium name="Ensembl"/>
        </authorList>
    </citation>
    <scope>IDENTIFICATION</scope>
</reference>
<dbReference type="Ensembl" id="ENSCSRT00000005681.1">
    <property type="protein sequence ID" value="ENSCSRP00000005511.1"/>
    <property type="gene ID" value="ENSCSRG00000004146.1"/>
</dbReference>
<keyword evidence="2" id="KW-1185">Reference proteome</keyword>
<evidence type="ECO:0000313" key="1">
    <source>
        <dbReference type="Ensembl" id="ENSCSRP00000005511.1"/>
    </source>
</evidence>
<sequence>MAHLNELNVNLQGKNVCVHKLYSSVTAFKAKLVLFSKQIKDKVFAHFPTLKYLEVPPEQREKYNKILSDFEKIEKTLGLVSCPLSFDYEKVPQELQLELIDLQCDSTLKEKYNSEKLDEFYASLSKTKFPNIHKVAQKILVLFGSTYVCEHTFSLMNYNKSCYRSLLTDQHLSSPFCRGQPGILWSKLVREPEQTKVLSCDCFT</sequence>
<dbReference type="PANTHER" id="PTHR45913:SF9">
    <property type="entry name" value="GENERAL TRANSCRIPTION FACTOR II-I REPEAT DOMAIN-CONTAINING PROTEIN 2-LIKE-RELATED"/>
    <property type="match status" value="1"/>
</dbReference>
<dbReference type="AlphaFoldDB" id="A0A8C3XKU8"/>
<accession>A0A8C3XKU8</accession>
<evidence type="ECO:0000313" key="2">
    <source>
        <dbReference type="Proteomes" id="UP000694403"/>
    </source>
</evidence>
<organism evidence="1 2">
    <name type="scientific">Chelydra serpentina</name>
    <name type="common">Snapping turtle</name>
    <name type="synonym">Testudo serpentina</name>
    <dbReference type="NCBI Taxonomy" id="8475"/>
    <lineage>
        <taxon>Eukaryota</taxon>
        <taxon>Metazoa</taxon>
        <taxon>Chordata</taxon>
        <taxon>Craniata</taxon>
        <taxon>Vertebrata</taxon>
        <taxon>Euteleostomi</taxon>
        <taxon>Archelosauria</taxon>
        <taxon>Testudinata</taxon>
        <taxon>Testudines</taxon>
        <taxon>Cryptodira</taxon>
        <taxon>Durocryptodira</taxon>
        <taxon>Americhelydia</taxon>
        <taxon>Chelydroidea</taxon>
        <taxon>Chelydridae</taxon>
        <taxon>Chelydra</taxon>
    </lineage>
</organism>
<protein>
    <recommendedName>
        <fullName evidence="3">HAT C-terminal dimerisation domain-containing protein</fullName>
    </recommendedName>
</protein>
<evidence type="ECO:0008006" key="3">
    <source>
        <dbReference type="Google" id="ProtNLM"/>
    </source>
</evidence>
<reference evidence="1" key="1">
    <citation type="submission" date="2025-08" db="UniProtKB">
        <authorList>
            <consortium name="Ensembl"/>
        </authorList>
    </citation>
    <scope>IDENTIFICATION</scope>
</reference>
<dbReference type="PANTHER" id="PTHR45913">
    <property type="entry name" value="EPM2A-INTERACTING PROTEIN 1"/>
    <property type="match status" value="1"/>
</dbReference>
<dbReference type="Proteomes" id="UP000694403">
    <property type="component" value="Unplaced"/>
</dbReference>
<proteinExistence type="predicted"/>